<dbReference type="AlphaFoldDB" id="A0A9W9PQJ2"/>
<gene>
    <name evidence="2" type="ORF">N7476_007794</name>
</gene>
<proteinExistence type="predicted"/>
<reference evidence="2" key="2">
    <citation type="journal article" date="2023" name="IMA Fungus">
        <title>Comparative genomic study of the Penicillium genus elucidates a diverse pangenome and 15 lateral gene transfer events.</title>
        <authorList>
            <person name="Petersen C."/>
            <person name="Sorensen T."/>
            <person name="Nielsen M.R."/>
            <person name="Sondergaard T.E."/>
            <person name="Sorensen J.L."/>
            <person name="Fitzpatrick D.A."/>
            <person name="Frisvad J.C."/>
            <person name="Nielsen K.L."/>
        </authorList>
    </citation>
    <scope>NUCLEOTIDE SEQUENCE</scope>
    <source>
        <strain evidence="2">IBT 21472</strain>
    </source>
</reference>
<evidence type="ECO:0000313" key="2">
    <source>
        <dbReference type="EMBL" id="KAJ5307138.1"/>
    </source>
</evidence>
<feature type="region of interest" description="Disordered" evidence="1">
    <location>
        <begin position="308"/>
        <end position="352"/>
    </location>
</feature>
<accession>A0A9W9PQJ2</accession>
<sequence length="390" mass="42510">MAPTVYEEYAALMNPNGPGYYLFRPQPFSECHPGAIGSFDINGTFIQITDLSKPGCPEESGYGPFTYPLSRAPSSSSTWDSRASGSEAEHSFGLEGGVSGALAGGPIDASAEAKNKWGKTGKAALITKNLIVEEKFRRMPRGPIEDWIKANAKALVKGPFRKEIAEYGLWAISKTWSTDQCRINMESAHHRDTSGGLNIGATGIAKGGANASSSAKSNSEGWTTYTASETDESLVVAYGGTGYRLATFTKLFKGGPLKETETRTADSNEYAKMVLDDEGNQIGMEYFRTIFDGNGKAIGEEKIDKEAERKAREEEQKRLEENPQVEEDFAVQSGLTIGEDDEDDEDDEDEKQEFAKKLEAIKQLPDGDEKRAELAKLFTATQVTQTSILN</sequence>
<feature type="compositionally biased region" description="Acidic residues" evidence="1">
    <location>
        <begin position="338"/>
        <end position="351"/>
    </location>
</feature>
<comment type="caution">
    <text evidence="2">The sequence shown here is derived from an EMBL/GenBank/DDBJ whole genome shotgun (WGS) entry which is preliminary data.</text>
</comment>
<dbReference type="Proteomes" id="UP001147746">
    <property type="component" value="Unassembled WGS sequence"/>
</dbReference>
<feature type="compositionally biased region" description="Basic and acidic residues" evidence="1">
    <location>
        <begin position="308"/>
        <end position="321"/>
    </location>
</feature>
<keyword evidence="3" id="KW-1185">Reference proteome</keyword>
<organism evidence="2 3">
    <name type="scientific">Penicillium atrosanguineum</name>
    <dbReference type="NCBI Taxonomy" id="1132637"/>
    <lineage>
        <taxon>Eukaryota</taxon>
        <taxon>Fungi</taxon>
        <taxon>Dikarya</taxon>
        <taxon>Ascomycota</taxon>
        <taxon>Pezizomycotina</taxon>
        <taxon>Eurotiomycetes</taxon>
        <taxon>Eurotiomycetidae</taxon>
        <taxon>Eurotiales</taxon>
        <taxon>Aspergillaceae</taxon>
        <taxon>Penicillium</taxon>
    </lineage>
</organism>
<evidence type="ECO:0000256" key="1">
    <source>
        <dbReference type="SAM" id="MobiDB-lite"/>
    </source>
</evidence>
<name>A0A9W9PQJ2_9EURO</name>
<dbReference type="EMBL" id="JAPZBO010000008">
    <property type="protein sequence ID" value="KAJ5307138.1"/>
    <property type="molecule type" value="Genomic_DNA"/>
</dbReference>
<reference evidence="2" key="1">
    <citation type="submission" date="2022-12" db="EMBL/GenBank/DDBJ databases">
        <authorList>
            <person name="Petersen C."/>
        </authorList>
    </citation>
    <scope>NUCLEOTIDE SEQUENCE</scope>
    <source>
        <strain evidence="2">IBT 21472</strain>
    </source>
</reference>
<protein>
    <submittedName>
        <fullName evidence="2">Uncharacterized protein</fullName>
    </submittedName>
</protein>
<evidence type="ECO:0000313" key="3">
    <source>
        <dbReference type="Proteomes" id="UP001147746"/>
    </source>
</evidence>